<dbReference type="RefSeq" id="WP_194137340.1">
    <property type="nucleotide sequence ID" value="NZ_JADFFK010000025.1"/>
</dbReference>
<keyword evidence="2" id="KW-1185">Reference proteome</keyword>
<gene>
    <name evidence="1" type="ORF">IQ782_24750</name>
</gene>
<name>A0ABR9X979_9RHOB</name>
<accession>A0ABR9X979</accession>
<sequence>MNDLFASENLLAQIFSDLSRERDGGTVYLIEHGLDRDAIEQLMYLVSQRAALHQLTKRAWQEVALSLCVVVTEIGYEYRGTGTDFWPLVESAIKVDIPIPQRSEIADLFRDCAKKFGTARPLDDAWSAAFPYIAWPVRNAMVPREVHGSLARLVREFLIQTGGPSGTNAALPGLKELARGFGSRRLESWLQDDDLVLPVIRHLVTGGTGDLGMEAGFLQRLTNDLRAESEVKRLERVIRARRLAEHQGVERLPKATYELLLDDAEARGLAVRGPSLTPAELEAVRSGVGAQLSKSTVTVGARSTTLERFLCGDTVFIGRPIEEVPRPQISGIEAPAWLERVIFPAPGLLFRDEGDDGYQTQLRPTDWVTPGISFYEMVLEGQGLDGWGDGLYHFISGTPEGDAVLARHGIHVEAEPFVDFLGGLTLRHDGSTVSQASGRPVQARSRTPITIFAERLDQTENIEFRVPDDRWHTLPMTEGIWSLSPLDTSKVAPIDLVFRDIEPPAPVNLSLQPDGIGLSEIARGAGALHLSTPITLHDMDLEITLSSSSGLSRTVRILAPSAPVRIAFDRPEFADIRTVARLWTKGGMHARLEARANGLDRNAWSLTAPEPEWKFDRRSAQWTAEGQETLEALICDPVISSTAFVPRATSSAALTSGYGLLRPAGGSDGALRSCILVEPEAGTLLSSIPRAIADPVERVTETQGDAHGLTEGFEAYLSWSLASAGSTVGEGLRSNARRKLEDRLVAALCGDLWIKREKSCRGLGTGFHRRLVAEAMQADLVCGTTAFSPLDDDQKHELAGYLEERFRRMLPAPDLVVIPDGDMWPDMDDAVLDAWEKLSEKAMSDGAAELEFDAGNADGSWQKLVARAREAARLPELSALVLPAQRAESLERLPYESSHLDDLIAALVSSHLDVQSRSGRWITPADLRALLHLFLAPERVMDDPEWRGRLLRFGADRSTARAVRYAALRYRAMTNVDLT</sequence>
<organism evidence="1 2">
    <name type="scientific">Salipiger mangrovisoli</name>
    <dbReference type="NCBI Taxonomy" id="2865933"/>
    <lineage>
        <taxon>Bacteria</taxon>
        <taxon>Pseudomonadati</taxon>
        <taxon>Pseudomonadota</taxon>
        <taxon>Alphaproteobacteria</taxon>
        <taxon>Rhodobacterales</taxon>
        <taxon>Roseobacteraceae</taxon>
        <taxon>Salipiger</taxon>
    </lineage>
</organism>
<evidence type="ECO:0000313" key="2">
    <source>
        <dbReference type="Proteomes" id="UP000607796"/>
    </source>
</evidence>
<dbReference type="EMBL" id="JADFFK010000025">
    <property type="protein sequence ID" value="MBE9640068.1"/>
    <property type="molecule type" value="Genomic_DNA"/>
</dbReference>
<evidence type="ECO:0000313" key="1">
    <source>
        <dbReference type="EMBL" id="MBE9640068.1"/>
    </source>
</evidence>
<comment type="caution">
    <text evidence="1">The sequence shown here is derived from an EMBL/GenBank/DDBJ whole genome shotgun (WGS) entry which is preliminary data.</text>
</comment>
<dbReference type="Proteomes" id="UP000607796">
    <property type="component" value="Unassembled WGS sequence"/>
</dbReference>
<reference evidence="1 2" key="1">
    <citation type="journal article" date="2021" name="Int. J. Syst. Evol. Microbiol.">
        <title>Salipiger mangrovisoli sp. nov., isolated from mangrove soil and the proposal for the reclassification of Paraphaeobacter pallidus as Salipiger pallidus comb. nov.</title>
        <authorList>
            <person name="Du J."/>
            <person name="Liu Y."/>
            <person name="Pei T."/>
            <person name="Deng M.R."/>
            <person name="Zhu H."/>
        </authorList>
    </citation>
    <scope>NUCLEOTIDE SEQUENCE [LARGE SCALE GENOMIC DNA]</scope>
    <source>
        <strain evidence="1 2">6D45A</strain>
    </source>
</reference>
<proteinExistence type="predicted"/>
<protein>
    <submittedName>
        <fullName evidence="1">Uncharacterized protein</fullName>
    </submittedName>
</protein>